<proteinExistence type="predicted"/>
<evidence type="ECO:0000313" key="1">
    <source>
        <dbReference type="EMBL" id="KAK3287465.1"/>
    </source>
</evidence>
<dbReference type="AlphaFoldDB" id="A0AAE0LJR9"/>
<keyword evidence="2" id="KW-1185">Reference proteome</keyword>
<name>A0AAE0LJR9_9CHLO</name>
<protein>
    <submittedName>
        <fullName evidence="1">Uncharacterized protein</fullName>
    </submittedName>
</protein>
<accession>A0AAE0LJR9</accession>
<evidence type="ECO:0000313" key="2">
    <source>
        <dbReference type="Proteomes" id="UP001190700"/>
    </source>
</evidence>
<comment type="caution">
    <text evidence="1">The sequence shown here is derived from an EMBL/GenBank/DDBJ whole genome shotgun (WGS) entry which is preliminary data.</text>
</comment>
<dbReference type="EMBL" id="LGRX02000834">
    <property type="protein sequence ID" value="KAK3287465.1"/>
    <property type="molecule type" value="Genomic_DNA"/>
</dbReference>
<reference evidence="1 2" key="1">
    <citation type="journal article" date="2015" name="Genome Biol. Evol.">
        <title>Comparative Genomics of a Bacterivorous Green Alga Reveals Evolutionary Causalities and Consequences of Phago-Mixotrophic Mode of Nutrition.</title>
        <authorList>
            <person name="Burns J.A."/>
            <person name="Paasch A."/>
            <person name="Narechania A."/>
            <person name="Kim E."/>
        </authorList>
    </citation>
    <scope>NUCLEOTIDE SEQUENCE [LARGE SCALE GENOMIC DNA]</scope>
    <source>
        <strain evidence="1 2">PLY_AMNH</strain>
    </source>
</reference>
<sequence length="176" mass="19933">MPGIVLDPDEFAEKYIAKVENRVREGVDADGCYLVDHCVACKFDIFARRKEIARCRKQHAGPNWYTSVFPADGGCLVEYRVAKIQRLAWIVSRDVDTGLYTLQDATFPHAFHERVVLESHFTTGKGSFLVHCGSRLDEEGFQRIEELLGFPIRPKVVHPAAGCWRIRRASLQEAVA</sequence>
<gene>
    <name evidence="1" type="ORF">CYMTET_5019</name>
</gene>
<organism evidence="1 2">
    <name type="scientific">Cymbomonas tetramitiformis</name>
    <dbReference type="NCBI Taxonomy" id="36881"/>
    <lineage>
        <taxon>Eukaryota</taxon>
        <taxon>Viridiplantae</taxon>
        <taxon>Chlorophyta</taxon>
        <taxon>Pyramimonadophyceae</taxon>
        <taxon>Pyramimonadales</taxon>
        <taxon>Pyramimonadaceae</taxon>
        <taxon>Cymbomonas</taxon>
    </lineage>
</organism>
<dbReference type="Proteomes" id="UP001190700">
    <property type="component" value="Unassembled WGS sequence"/>
</dbReference>